<name>A0AA88DAC8_FICCA</name>
<keyword evidence="3" id="KW-1185">Reference proteome</keyword>
<feature type="compositionally biased region" description="Basic residues" evidence="1">
    <location>
        <begin position="20"/>
        <end position="29"/>
    </location>
</feature>
<dbReference type="Proteomes" id="UP001187192">
    <property type="component" value="Unassembled WGS sequence"/>
</dbReference>
<protein>
    <submittedName>
        <fullName evidence="2">Uncharacterized protein</fullName>
    </submittedName>
</protein>
<dbReference type="EMBL" id="BTGU01000026">
    <property type="protein sequence ID" value="GMN47847.1"/>
    <property type="molecule type" value="Genomic_DNA"/>
</dbReference>
<feature type="region of interest" description="Disordered" evidence="1">
    <location>
        <begin position="80"/>
        <end position="105"/>
    </location>
</feature>
<evidence type="ECO:0000256" key="1">
    <source>
        <dbReference type="SAM" id="MobiDB-lite"/>
    </source>
</evidence>
<feature type="compositionally biased region" description="Basic and acidic residues" evidence="1">
    <location>
        <begin position="1"/>
        <end position="10"/>
    </location>
</feature>
<proteinExistence type="predicted"/>
<reference evidence="2" key="1">
    <citation type="submission" date="2023-07" db="EMBL/GenBank/DDBJ databases">
        <title>draft genome sequence of fig (Ficus carica).</title>
        <authorList>
            <person name="Takahashi T."/>
            <person name="Nishimura K."/>
        </authorList>
    </citation>
    <scope>NUCLEOTIDE SEQUENCE</scope>
</reference>
<gene>
    <name evidence="2" type="ORF">TIFTF001_017029</name>
</gene>
<dbReference type="AlphaFoldDB" id="A0AA88DAC8"/>
<sequence>MRAPLEETAKHTPPTPNRNSPRRIWGRRPSRHRVVRVPYVGAPYVARPNLQRGTRTLFLPTCLLAAVVCQACYSRDRRPPVLRSPTVSPSIPRREVPIVAPSTSF</sequence>
<feature type="region of interest" description="Disordered" evidence="1">
    <location>
        <begin position="1"/>
        <end position="29"/>
    </location>
</feature>
<evidence type="ECO:0000313" key="3">
    <source>
        <dbReference type="Proteomes" id="UP001187192"/>
    </source>
</evidence>
<comment type="caution">
    <text evidence="2">The sequence shown here is derived from an EMBL/GenBank/DDBJ whole genome shotgun (WGS) entry which is preliminary data.</text>
</comment>
<evidence type="ECO:0000313" key="2">
    <source>
        <dbReference type="EMBL" id="GMN47847.1"/>
    </source>
</evidence>
<organism evidence="2 3">
    <name type="scientific">Ficus carica</name>
    <name type="common">Common fig</name>
    <dbReference type="NCBI Taxonomy" id="3494"/>
    <lineage>
        <taxon>Eukaryota</taxon>
        <taxon>Viridiplantae</taxon>
        <taxon>Streptophyta</taxon>
        <taxon>Embryophyta</taxon>
        <taxon>Tracheophyta</taxon>
        <taxon>Spermatophyta</taxon>
        <taxon>Magnoliopsida</taxon>
        <taxon>eudicotyledons</taxon>
        <taxon>Gunneridae</taxon>
        <taxon>Pentapetalae</taxon>
        <taxon>rosids</taxon>
        <taxon>fabids</taxon>
        <taxon>Rosales</taxon>
        <taxon>Moraceae</taxon>
        <taxon>Ficeae</taxon>
        <taxon>Ficus</taxon>
    </lineage>
</organism>
<accession>A0AA88DAC8</accession>